<dbReference type="Proteomes" id="UP000004038">
    <property type="component" value="Unassembled WGS sequence"/>
</dbReference>
<evidence type="ECO:0000313" key="2">
    <source>
        <dbReference type="Proteomes" id="UP000004038"/>
    </source>
</evidence>
<reference evidence="1 2" key="1">
    <citation type="journal article" date="2012" name="J. Bacteriol.">
        <title>Draft Genome Sequence of Sinorhizobium meliloti CCNWSX0020, a Nitrogen-Fixing Symbiont with Copper Tolerance Capability Isolated from Lead-Zinc Mine Tailings.</title>
        <authorList>
            <person name="Li Z."/>
            <person name="Ma Z."/>
            <person name="Hao X."/>
            <person name="Wei G."/>
        </authorList>
    </citation>
    <scope>NUCLEOTIDE SEQUENCE [LARGE SCALE GENOMIC DNA]</scope>
    <source>
        <strain evidence="1 2">CCNWSX0020</strain>
    </source>
</reference>
<dbReference type="AlphaFoldDB" id="H0FXM2"/>
<dbReference type="PATRIC" id="fig|1107881.3.peg.1964"/>
<sequence>MGELVPDLRLQEPIIEKLTSSPEFSSVTVFKVAFDKQKDVVQALGPQRRSTLI</sequence>
<name>H0FXM2_RHIML</name>
<dbReference type="EMBL" id="AGVV01000014">
    <property type="protein sequence ID" value="EHK78163.1"/>
    <property type="molecule type" value="Genomic_DNA"/>
</dbReference>
<protein>
    <submittedName>
        <fullName evidence="1">Uncharacterized protein</fullName>
    </submittedName>
</protein>
<gene>
    <name evidence="1" type="ORF">SM0020_09700</name>
</gene>
<evidence type="ECO:0000313" key="1">
    <source>
        <dbReference type="EMBL" id="EHK78163.1"/>
    </source>
</evidence>
<organism evidence="1 2">
    <name type="scientific">Sinorhizobium meliloti CCNWSX0020</name>
    <dbReference type="NCBI Taxonomy" id="1107881"/>
    <lineage>
        <taxon>Bacteria</taxon>
        <taxon>Pseudomonadati</taxon>
        <taxon>Pseudomonadota</taxon>
        <taxon>Alphaproteobacteria</taxon>
        <taxon>Hyphomicrobiales</taxon>
        <taxon>Rhizobiaceae</taxon>
        <taxon>Sinorhizobium/Ensifer group</taxon>
        <taxon>Sinorhizobium</taxon>
    </lineage>
</organism>
<proteinExistence type="predicted"/>
<accession>H0FXM2</accession>